<name>A0A2C9WQK9_MANES</name>
<gene>
    <name evidence="1" type="ORF">MANES_01G263600</name>
</gene>
<proteinExistence type="predicted"/>
<protein>
    <submittedName>
        <fullName evidence="1">Uncharacterized protein</fullName>
    </submittedName>
</protein>
<organism evidence="1">
    <name type="scientific">Manihot esculenta</name>
    <name type="common">Cassava</name>
    <name type="synonym">Jatropha manihot</name>
    <dbReference type="NCBI Taxonomy" id="3983"/>
    <lineage>
        <taxon>Eukaryota</taxon>
        <taxon>Viridiplantae</taxon>
        <taxon>Streptophyta</taxon>
        <taxon>Embryophyta</taxon>
        <taxon>Tracheophyta</taxon>
        <taxon>Spermatophyta</taxon>
        <taxon>Magnoliopsida</taxon>
        <taxon>eudicotyledons</taxon>
        <taxon>Gunneridae</taxon>
        <taxon>Pentapetalae</taxon>
        <taxon>rosids</taxon>
        <taxon>fabids</taxon>
        <taxon>Malpighiales</taxon>
        <taxon>Euphorbiaceae</taxon>
        <taxon>Crotonoideae</taxon>
        <taxon>Manihoteae</taxon>
        <taxon>Manihot</taxon>
    </lineage>
</organism>
<sequence>MFLASDVILAVVIITSPSSTCYCQVLVYFILFSKQNLLIGSDLLMDLV</sequence>
<reference evidence="1" key="1">
    <citation type="submission" date="2016-02" db="EMBL/GenBank/DDBJ databases">
        <title>WGS assembly of Manihot esculenta.</title>
        <authorList>
            <person name="Bredeson J.V."/>
            <person name="Prochnik S.E."/>
            <person name="Lyons J.B."/>
            <person name="Schmutz J."/>
            <person name="Grimwood J."/>
            <person name="Vrebalov J."/>
            <person name="Bart R.S."/>
            <person name="Amuge T."/>
            <person name="Ferguson M.E."/>
            <person name="Green R."/>
            <person name="Putnam N."/>
            <person name="Stites J."/>
            <person name="Rounsley S."/>
            <person name="Rokhsar D.S."/>
        </authorList>
    </citation>
    <scope>NUCLEOTIDE SEQUENCE [LARGE SCALE GENOMIC DNA]</scope>
    <source>
        <tissue evidence="1">Leaf</tissue>
    </source>
</reference>
<dbReference type="AlphaFoldDB" id="A0A2C9WQK9"/>
<dbReference type="EMBL" id="CM004387">
    <property type="protein sequence ID" value="OAY62377.1"/>
    <property type="molecule type" value="Genomic_DNA"/>
</dbReference>
<evidence type="ECO:0000313" key="1">
    <source>
        <dbReference type="EMBL" id="OAY62377.1"/>
    </source>
</evidence>
<accession>A0A2C9WQK9</accession>